<protein>
    <recommendedName>
        <fullName evidence="7">Exonuclease domain-containing protein</fullName>
    </recommendedName>
</protein>
<feature type="domain" description="Exonuclease" evidence="7">
    <location>
        <begin position="242"/>
        <end position="405"/>
    </location>
</feature>
<dbReference type="InterPro" id="IPR047021">
    <property type="entry name" value="REXO1/3/4-like"/>
</dbReference>
<evidence type="ECO:0000256" key="4">
    <source>
        <dbReference type="ARBA" id="ARBA00022801"/>
    </source>
</evidence>
<dbReference type="CDD" id="cd06145">
    <property type="entry name" value="REX1_like"/>
    <property type="match status" value="1"/>
</dbReference>
<accession>A0A2R6QBB1</accession>
<evidence type="ECO:0000256" key="2">
    <source>
        <dbReference type="ARBA" id="ARBA00006357"/>
    </source>
</evidence>
<name>A0A2R6QBB1_9APHY</name>
<evidence type="ECO:0000259" key="7">
    <source>
        <dbReference type="SMART" id="SM00479"/>
    </source>
</evidence>
<dbReference type="InterPro" id="IPR036397">
    <property type="entry name" value="RNaseH_sf"/>
</dbReference>
<evidence type="ECO:0000256" key="1">
    <source>
        <dbReference type="ARBA" id="ARBA00004123"/>
    </source>
</evidence>
<dbReference type="GO" id="GO:0010629">
    <property type="term" value="P:negative regulation of gene expression"/>
    <property type="evidence" value="ECO:0007669"/>
    <property type="project" value="UniProtKB-ARBA"/>
</dbReference>
<proteinExistence type="inferred from homology"/>
<keyword evidence="4" id="KW-0378">Hydrolase</keyword>
<dbReference type="Proteomes" id="UP000186601">
    <property type="component" value="Unassembled WGS sequence"/>
</dbReference>
<dbReference type="PANTHER" id="PTHR12801">
    <property type="entry name" value="RNA EXONUCLEASE REXO1 / RECO3 FAMILY MEMBER-RELATED"/>
    <property type="match status" value="1"/>
</dbReference>
<keyword evidence="5" id="KW-0269">Exonuclease</keyword>
<comment type="caution">
    <text evidence="8">The sequence shown here is derived from an EMBL/GenBank/DDBJ whole genome shotgun (WGS) entry which is preliminary data.</text>
</comment>
<dbReference type="SUPFAM" id="SSF53098">
    <property type="entry name" value="Ribonuclease H-like"/>
    <property type="match status" value="1"/>
</dbReference>
<sequence length="419" mass="47170">MIGGEDRIILNKLQAMLKNLFDHFKVLYQDISEKNPHFVSEHALRQEEEVYNKSSKLTYRNAVISSIASIKRRSIPDSASHPSVGTEGDIATREEERRKLQALRLSVSHLEPYILTLDEMKQWGYIVEVPPGEGGDQPSAEGSIKKCERCNQPFMVKRREEADECVFHWGKPFSSKTNGEKRRVFTCCSRTTDEDPCSRGPHVFYEKDPEDLHRRHAFSYTRQAPSATDGETSSVHIDTALDVVALDCEMIYSTGGMRVARVSVVDSTGKEVFDEFVRMDEGVYIIDLNTRFSGITDENYAMALLPLSSIRKSLDSFINSDTIVIGHALENDLKTLRMVHHRCVDTAVMFPHRAGPPYRHALRNLVKEHLGKTIQAGGGTVGHSSVEDSIATLDLVRWHVLNGPKPKPKLPAVPEKLDE</sequence>
<dbReference type="EMBL" id="MLYV02000373">
    <property type="protein sequence ID" value="PSS05405.1"/>
    <property type="molecule type" value="Genomic_DNA"/>
</dbReference>
<dbReference type="InterPro" id="IPR013520">
    <property type="entry name" value="Ribonucl_H"/>
</dbReference>
<dbReference type="OrthoDB" id="8191639at2759"/>
<dbReference type="GO" id="GO:0004527">
    <property type="term" value="F:exonuclease activity"/>
    <property type="evidence" value="ECO:0007669"/>
    <property type="project" value="UniProtKB-KW"/>
</dbReference>
<evidence type="ECO:0000256" key="6">
    <source>
        <dbReference type="ARBA" id="ARBA00023242"/>
    </source>
</evidence>
<keyword evidence="9" id="KW-1185">Reference proteome</keyword>
<evidence type="ECO:0000256" key="5">
    <source>
        <dbReference type="ARBA" id="ARBA00022839"/>
    </source>
</evidence>
<dbReference type="PANTHER" id="PTHR12801:SF115">
    <property type="entry name" value="FI18136P1-RELATED"/>
    <property type="match status" value="1"/>
</dbReference>
<comment type="similarity">
    <text evidence="2">Belongs to the REXO1/REXO3 family.</text>
</comment>
<keyword evidence="3" id="KW-0540">Nuclease</keyword>
<dbReference type="InterPro" id="IPR034922">
    <property type="entry name" value="REX1-like_exo"/>
</dbReference>
<reference evidence="8 9" key="1">
    <citation type="submission" date="2018-02" db="EMBL/GenBank/DDBJ databases">
        <title>Genome sequence of the basidiomycete white-rot fungus Phlebia centrifuga.</title>
        <authorList>
            <person name="Granchi Z."/>
            <person name="Peng M."/>
            <person name="de Vries R.P."/>
            <person name="Hilden K."/>
            <person name="Makela M.R."/>
            <person name="Grigoriev I."/>
            <person name="Riley R."/>
        </authorList>
    </citation>
    <scope>NUCLEOTIDE SEQUENCE [LARGE SCALE GENOMIC DNA]</scope>
    <source>
        <strain evidence="8 9">FBCC195</strain>
    </source>
</reference>
<dbReference type="InterPro" id="IPR012337">
    <property type="entry name" value="RNaseH-like_sf"/>
</dbReference>
<dbReference type="GO" id="GO:0003676">
    <property type="term" value="F:nucleic acid binding"/>
    <property type="evidence" value="ECO:0007669"/>
    <property type="project" value="InterPro"/>
</dbReference>
<dbReference type="STRING" id="98765.A0A2R6QBB1"/>
<dbReference type="FunFam" id="3.30.420.10:FF:000031">
    <property type="entry name" value="RNA exonuclease 1"/>
    <property type="match status" value="1"/>
</dbReference>
<dbReference type="AlphaFoldDB" id="A0A2R6QBB1"/>
<evidence type="ECO:0000313" key="9">
    <source>
        <dbReference type="Proteomes" id="UP000186601"/>
    </source>
</evidence>
<evidence type="ECO:0000313" key="8">
    <source>
        <dbReference type="EMBL" id="PSS05405.1"/>
    </source>
</evidence>
<evidence type="ECO:0000256" key="3">
    <source>
        <dbReference type="ARBA" id="ARBA00022722"/>
    </source>
</evidence>
<organism evidence="8 9">
    <name type="scientific">Hermanssonia centrifuga</name>
    <dbReference type="NCBI Taxonomy" id="98765"/>
    <lineage>
        <taxon>Eukaryota</taxon>
        <taxon>Fungi</taxon>
        <taxon>Dikarya</taxon>
        <taxon>Basidiomycota</taxon>
        <taxon>Agaricomycotina</taxon>
        <taxon>Agaricomycetes</taxon>
        <taxon>Polyporales</taxon>
        <taxon>Meruliaceae</taxon>
        <taxon>Hermanssonia</taxon>
    </lineage>
</organism>
<comment type="subcellular location">
    <subcellularLocation>
        <location evidence="1">Nucleus</location>
    </subcellularLocation>
</comment>
<gene>
    <name evidence="8" type="ORF">PHLCEN_2v3894</name>
</gene>
<dbReference type="SMART" id="SM00479">
    <property type="entry name" value="EXOIII"/>
    <property type="match status" value="1"/>
</dbReference>
<dbReference type="GO" id="GO:0005634">
    <property type="term" value="C:nucleus"/>
    <property type="evidence" value="ECO:0007669"/>
    <property type="project" value="UniProtKB-SubCell"/>
</dbReference>
<dbReference type="Gene3D" id="3.30.420.10">
    <property type="entry name" value="Ribonuclease H-like superfamily/Ribonuclease H"/>
    <property type="match status" value="1"/>
</dbReference>
<keyword evidence="6" id="KW-0539">Nucleus</keyword>